<dbReference type="EMBL" id="PYAA01000024">
    <property type="protein sequence ID" value="RAN98537.1"/>
    <property type="molecule type" value="Genomic_DNA"/>
</dbReference>
<reference evidence="8 9" key="1">
    <citation type="submission" date="2018-03" db="EMBL/GenBank/DDBJ databases">
        <title>Defining the species Micromonospora saelicesensis and Micromonospora noduli under the framework of genomics.</title>
        <authorList>
            <person name="Riesco R."/>
            <person name="Trujillo M.E."/>
        </authorList>
    </citation>
    <scope>NUCLEOTIDE SEQUENCE [LARGE SCALE GENOMIC DNA]</scope>
    <source>
        <strain evidence="6 8">LAH08</strain>
        <strain evidence="7 9">MED15</strain>
    </source>
</reference>
<dbReference type="SMART" id="SM00490">
    <property type="entry name" value="HELICc"/>
    <property type="match status" value="1"/>
</dbReference>
<evidence type="ECO:0000313" key="9">
    <source>
        <dbReference type="Proteomes" id="UP000249045"/>
    </source>
</evidence>
<keyword evidence="6" id="KW-0378">Hydrolase</keyword>
<dbReference type="Proteomes" id="UP000248966">
    <property type="component" value="Unassembled WGS sequence"/>
</dbReference>
<dbReference type="SMART" id="SM00487">
    <property type="entry name" value="DEXDc"/>
    <property type="match status" value="1"/>
</dbReference>
<feature type="region of interest" description="Disordered" evidence="3">
    <location>
        <begin position="293"/>
        <end position="314"/>
    </location>
</feature>
<organism evidence="6 8">
    <name type="scientific">Micromonospora noduli</name>
    <dbReference type="NCBI Taxonomy" id="709876"/>
    <lineage>
        <taxon>Bacteria</taxon>
        <taxon>Bacillati</taxon>
        <taxon>Actinomycetota</taxon>
        <taxon>Actinomycetes</taxon>
        <taxon>Micromonosporales</taxon>
        <taxon>Micromonosporaceae</taxon>
        <taxon>Micromonospora</taxon>
    </lineage>
</organism>
<name>A0A328N5A7_9ACTN</name>
<dbReference type="InterPro" id="IPR022307">
    <property type="entry name" value="Helicase_put_actinobac"/>
</dbReference>
<gene>
    <name evidence="6" type="ORF">LAH08_04141</name>
    <name evidence="7" type="ORF">MED15_02135</name>
</gene>
<sequence length="806" mass="85305">MTSNDFGSARGTPRHDLESSSAATVSAGPGPGPAPADLLRRLRARGAADPVTHVERVPARAGVPAPWPSWAPAELRAAFTGRGVAAPWQHQAEAANLAYEGQHVIVATGTASGKSLAYQLPALATVLADPRATVLYLAPTKALAADQLRAVAALELEGVRPACYDGDTPRTEREWIRRHSRFVLTNPDMLHHGILPGHAQWSGFLRRLAYVVIDECHTYRGVFGSHVAHVLRRLRRQCARFGATPVFVLASATSGDPATAAGRLTGLPVTAVTEDASPRGGVTFALWEPPLLPPDTSASSPVPPQATGEHDELHQVRRSALRETADLLADTVAEGVRTLAFVRSRKGAEVVAANARRALDDAVPGLGDRVAAYRGGYLREERRELERALLHGDLLGLASTNALELGVDLVGLDAVLICGYPGTRASLWQQAGRAGRSGQEALAVLVARDDPLDTYLVHHPEAIFGAPVEATVLDPANPYVLAPQLACAAVEAPLTPADLVLFGEGAKEAVDELVAAGALRQRPTGWYWRHRERPEVDLRGEGGAPVAVVESSTGRLLGTVDGGSSHFLLHSGAVYLHQGVSYVVDQLDLADGCALVRAEEPDWSTHARDVTDLSVVSVRSYVDAGPVGMFLGEVDVTSQVVSYQRRRIATGEVIDTRPLDLPTRELRTVAVWFTLSPQSLALAGVQPADVPGALHAAEHAAIGLLPLMATCDRWDIGGISTALHPDTEAPTVFVYDGHPGGAGFAERAYGTAAAWLRATRDAIAECGCDTGCPSCVQSPKCGNGNNPLSKPDAIRVLDVVLTNLPD</sequence>
<dbReference type="PANTHER" id="PTHR47957">
    <property type="entry name" value="ATP-DEPENDENT HELICASE HRQ1"/>
    <property type="match status" value="1"/>
</dbReference>
<dbReference type="PROSITE" id="PS51192">
    <property type="entry name" value="HELICASE_ATP_BIND_1"/>
    <property type="match status" value="1"/>
</dbReference>
<dbReference type="Pfam" id="PF22982">
    <property type="entry name" value="WHD_HRQ1"/>
    <property type="match status" value="1"/>
</dbReference>
<protein>
    <submittedName>
        <fullName evidence="6 7">ATP-dependent helicase YprA</fullName>
    </submittedName>
</protein>
<dbReference type="GO" id="GO:0036297">
    <property type="term" value="P:interstrand cross-link repair"/>
    <property type="evidence" value="ECO:0007669"/>
    <property type="project" value="TreeGrafter"/>
</dbReference>
<dbReference type="Pfam" id="PF09369">
    <property type="entry name" value="MZB"/>
    <property type="match status" value="1"/>
</dbReference>
<keyword evidence="6" id="KW-0347">Helicase</keyword>
<evidence type="ECO:0000313" key="7">
    <source>
        <dbReference type="EMBL" id="RAO20939.1"/>
    </source>
</evidence>
<dbReference type="InterPro" id="IPR018973">
    <property type="entry name" value="MZB"/>
</dbReference>
<dbReference type="AlphaFoldDB" id="A0A328N5A7"/>
<dbReference type="GO" id="GO:0043138">
    <property type="term" value="F:3'-5' DNA helicase activity"/>
    <property type="evidence" value="ECO:0007669"/>
    <property type="project" value="TreeGrafter"/>
</dbReference>
<accession>A0A328N5A7</accession>
<dbReference type="PANTHER" id="PTHR47957:SF3">
    <property type="entry name" value="ATP-DEPENDENT HELICASE HRQ1"/>
    <property type="match status" value="1"/>
</dbReference>
<keyword evidence="1" id="KW-0547">Nucleotide-binding</keyword>
<dbReference type="InterPro" id="IPR011545">
    <property type="entry name" value="DEAD/DEAH_box_helicase_dom"/>
</dbReference>
<dbReference type="InterPro" id="IPR027417">
    <property type="entry name" value="P-loop_NTPase"/>
</dbReference>
<feature type="domain" description="Helicase ATP-binding" evidence="4">
    <location>
        <begin position="95"/>
        <end position="272"/>
    </location>
</feature>
<dbReference type="Pfam" id="PF00271">
    <property type="entry name" value="Helicase_C"/>
    <property type="match status" value="1"/>
</dbReference>
<dbReference type="Pfam" id="PF00270">
    <property type="entry name" value="DEAD"/>
    <property type="match status" value="1"/>
</dbReference>
<evidence type="ECO:0000256" key="3">
    <source>
        <dbReference type="SAM" id="MobiDB-lite"/>
    </source>
</evidence>
<dbReference type="GO" id="GO:0003676">
    <property type="term" value="F:nucleic acid binding"/>
    <property type="evidence" value="ECO:0007669"/>
    <property type="project" value="InterPro"/>
</dbReference>
<dbReference type="CDD" id="cd18797">
    <property type="entry name" value="SF2_C_Hrq"/>
    <property type="match status" value="1"/>
</dbReference>
<dbReference type="NCBIfam" id="TIGR03817">
    <property type="entry name" value="DECH_helic"/>
    <property type="match status" value="1"/>
</dbReference>
<dbReference type="Gene3D" id="3.40.50.300">
    <property type="entry name" value="P-loop containing nucleotide triphosphate hydrolases"/>
    <property type="match status" value="2"/>
</dbReference>
<dbReference type="EMBL" id="PYAC01000008">
    <property type="protein sequence ID" value="RAO20939.1"/>
    <property type="molecule type" value="Genomic_DNA"/>
</dbReference>
<feature type="domain" description="Helicase C-terminal" evidence="5">
    <location>
        <begin position="324"/>
        <end position="479"/>
    </location>
</feature>
<dbReference type="PROSITE" id="PS51194">
    <property type="entry name" value="HELICASE_CTER"/>
    <property type="match status" value="1"/>
</dbReference>
<dbReference type="GO" id="GO:0005524">
    <property type="term" value="F:ATP binding"/>
    <property type="evidence" value="ECO:0007669"/>
    <property type="project" value="UniProtKB-KW"/>
</dbReference>
<dbReference type="InterPro" id="IPR001650">
    <property type="entry name" value="Helicase_C-like"/>
</dbReference>
<dbReference type="Proteomes" id="UP000249045">
    <property type="component" value="Unassembled WGS sequence"/>
</dbReference>
<dbReference type="CDD" id="cd17923">
    <property type="entry name" value="DEXHc_Hrq1-like"/>
    <property type="match status" value="1"/>
</dbReference>
<dbReference type="GO" id="GO:0006289">
    <property type="term" value="P:nucleotide-excision repair"/>
    <property type="evidence" value="ECO:0007669"/>
    <property type="project" value="TreeGrafter"/>
</dbReference>
<feature type="compositionally biased region" description="Low complexity" evidence="3">
    <location>
        <begin position="19"/>
        <end position="28"/>
    </location>
</feature>
<comment type="caution">
    <text evidence="6">The sequence shown here is derived from an EMBL/GenBank/DDBJ whole genome shotgun (WGS) entry which is preliminary data.</text>
</comment>
<dbReference type="InterPro" id="IPR055227">
    <property type="entry name" value="HRQ1_WHD"/>
</dbReference>
<evidence type="ECO:0000256" key="2">
    <source>
        <dbReference type="ARBA" id="ARBA00022840"/>
    </source>
</evidence>
<dbReference type="SUPFAM" id="SSF52540">
    <property type="entry name" value="P-loop containing nucleoside triphosphate hydrolases"/>
    <property type="match status" value="1"/>
</dbReference>
<evidence type="ECO:0000259" key="4">
    <source>
        <dbReference type="PROSITE" id="PS51192"/>
    </source>
</evidence>
<keyword evidence="9" id="KW-1185">Reference proteome</keyword>
<keyword evidence="2" id="KW-0067">ATP-binding</keyword>
<evidence type="ECO:0000259" key="5">
    <source>
        <dbReference type="PROSITE" id="PS51194"/>
    </source>
</evidence>
<proteinExistence type="predicted"/>
<evidence type="ECO:0000313" key="6">
    <source>
        <dbReference type="EMBL" id="RAN98537.1"/>
    </source>
</evidence>
<evidence type="ECO:0000313" key="8">
    <source>
        <dbReference type="Proteomes" id="UP000248966"/>
    </source>
</evidence>
<evidence type="ECO:0000256" key="1">
    <source>
        <dbReference type="ARBA" id="ARBA00022741"/>
    </source>
</evidence>
<dbReference type="InterPro" id="IPR014001">
    <property type="entry name" value="Helicase_ATP-bd"/>
</dbReference>
<feature type="region of interest" description="Disordered" evidence="3">
    <location>
        <begin position="1"/>
        <end position="37"/>
    </location>
</feature>